<keyword evidence="3" id="KW-0460">Magnesium</keyword>
<evidence type="ECO:0000256" key="2">
    <source>
        <dbReference type="PIRSR" id="PIRSR000915-2"/>
    </source>
</evidence>
<dbReference type="Pfam" id="PF13242">
    <property type="entry name" value="Hydrolase_like"/>
    <property type="match status" value="1"/>
</dbReference>
<keyword evidence="4" id="KW-0472">Membrane</keyword>
<gene>
    <name evidence="6" type="primary">LOC117643717</name>
</gene>
<dbReference type="InterPro" id="IPR023214">
    <property type="entry name" value="HAD_sf"/>
</dbReference>
<dbReference type="GO" id="GO:0005737">
    <property type="term" value="C:cytoplasm"/>
    <property type="evidence" value="ECO:0007669"/>
    <property type="project" value="TreeGrafter"/>
</dbReference>
<dbReference type="GO" id="GO:0016791">
    <property type="term" value="F:phosphatase activity"/>
    <property type="evidence" value="ECO:0007669"/>
    <property type="project" value="TreeGrafter"/>
</dbReference>
<dbReference type="PANTHER" id="PTHR19288:SF4">
    <property type="entry name" value="RE04130P-RELATED"/>
    <property type="match status" value="1"/>
</dbReference>
<sequence>MLTSTTNTAVVAAAAVAVGMVAMVGVVGAKRRRKRPIKLTKDNIQSFMNQIDAVVSDCDGVIWSIGKTAVPNSREAMDCLKAAGKKVLYATNNSVLGPLEKFRRFGYDVKPNEVVHPSMALTSYLKKINFQKKVFVLAVERFKDEMRRGGIRVLPDTKTGTLVEETLESILENIDPDPDVGAVVVDLDINLSYTDLNKAANYLLKPDCRLYAGATDTAVTFDGGRVVVGPGPFLQILEDITGKKAEMFGKPGPLMVTHFLKDEHNLNLHRTVFVGDTLVQDMGVANTCGMVKLLVLTGMTKLRDLNTCPPELIPDYIIDSVGDFVELLKKD</sequence>
<proteinExistence type="predicted"/>
<dbReference type="Proteomes" id="UP000515158">
    <property type="component" value="Unplaced"/>
</dbReference>
<dbReference type="PANTHER" id="PTHR19288">
    <property type="entry name" value="4-NITROPHENYLPHOSPHATASE-RELATED"/>
    <property type="match status" value="1"/>
</dbReference>
<feature type="binding site" evidence="3">
    <location>
        <position position="57"/>
    </location>
    <ligand>
        <name>Mg(2+)</name>
        <dbReference type="ChEBI" id="CHEBI:18420"/>
    </ligand>
</feature>
<keyword evidence="3" id="KW-0479">Metal-binding</keyword>
<organism evidence="6">
    <name type="scientific">Thrips palmi</name>
    <name type="common">Melon thrips</name>
    <dbReference type="NCBI Taxonomy" id="161013"/>
    <lineage>
        <taxon>Eukaryota</taxon>
        <taxon>Metazoa</taxon>
        <taxon>Ecdysozoa</taxon>
        <taxon>Arthropoda</taxon>
        <taxon>Hexapoda</taxon>
        <taxon>Insecta</taxon>
        <taxon>Pterygota</taxon>
        <taxon>Neoptera</taxon>
        <taxon>Paraneoptera</taxon>
        <taxon>Thysanoptera</taxon>
        <taxon>Terebrantia</taxon>
        <taxon>Thripoidea</taxon>
        <taxon>Thripidae</taxon>
        <taxon>Thrips</taxon>
    </lineage>
</organism>
<dbReference type="InterPro" id="IPR036412">
    <property type="entry name" value="HAD-like_sf"/>
</dbReference>
<name>A0A6P8YG10_THRPL</name>
<evidence type="ECO:0000256" key="3">
    <source>
        <dbReference type="PIRSR" id="PIRSR000915-3"/>
    </source>
</evidence>
<dbReference type="NCBIfam" id="TIGR01460">
    <property type="entry name" value="HAD-SF-IIA"/>
    <property type="match status" value="1"/>
</dbReference>
<dbReference type="KEGG" id="tpal:117643717"/>
<dbReference type="OrthoDB" id="413953at2759"/>
<comment type="cofactor">
    <cofactor evidence="3">
        <name>Mg(2+)</name>
        <dbReference type="ChEBI" id="CHEBI:18420"/>
    </cofactor>
    <text evidence="3">Divalent metal ions. Mg(2+) is the most effective.</text>
</comment>
<evidence type="ECO:0000256" key="4">
    <source>
        <dbReference type="SAM" id="Phobius"/>
    </source>
</evidence>
<protein>
    <submittedName>
        <fullName evidence="6">Glycerol-3-phosphate phosphatase-like</fullName>
    </submittedName>
</protein>
<feature type="binding site" evidence="3">
    <location>
        <position position="59"/>
    </location>
    <ligand>
        <name>Mg(2+)</name>
        <dbReference type="ChEBI" id="CHEBI:18420"/>
    </ligand>
</feature>
<dbReference type="AlphaFoldDB" id="A0A6P8YG10"/>
<dbReference type="Gene3D" id="3.40.50.1000">
    <property type="entry name" value="HAD superfamily/HAD-like"/>
    <property type="match status" value="2"/>
</dbReference>
<dbReference type="GeneID" id="117643717"/>
<dbReference type="PIRSF" id="PIRSF000915">
    <property type="entry name" value="PGP-type_phosphatase"/>
    <property type="match status" value="1"/>
</dbReference>
<dbReference type="Pfam" id="PF13344">
    <property type="entry name" value="Hydrolase_6"/>
    <property type="match status" value="1"/>
</dbReference>
<keyword evidence="4" id="KW-0812">Transmembrane</keyword>
<feature type="transmembrane region" description="Helical" evidence="4">
    <location>
        <begin position="6"/>
        <end position="29"/>
    </location>
</feature>
<feature type="active site" description="Proton donor" evidence="1">
    <location>
        <position position="59"/>
    </location>
</feature>
<accession>A0A6P8YG10</accession>
<dbReference type="InParanoid" id="A0A6P8YG10"/>
<dbReference type="RefSeq" id="XP_034238668.1">
    <property type="nucleotide sequence ID" value="XM_034382777.1"/>
</dbReference>
<dbReference type="InterPro" id="IPR006357">
    <property type="entry name" value="HAD-SF_hydro_IIA"/>
</dbReference>
<feature type="binding site" evidence="3">
    <location>
        <position position="276"/>
    </location>
    <ligand>
        <name>Mg(2+)</name>
        <dbReference type="ChEBI" id="CHEBI:18420"/>
    </ligand>
</feature>
<dbReference type="FunCoup" id="A0A6P8YG10">
    <property type="interactions" value="201"/>
</dbReference>
<evidence type="ECO:0000256" key="1">
    <source>
        <dbReference type="PIRSR" id="PIRSR000915-1"/>
    </source>
</evidence>
<evidence type="ECO:0000313" key="6">
    <source>
        <dbReference type="RefSeq" id="XP_034238668.1"/>
    </source>
</evidence>
<dbReference type="GO" id="GO:0046872">
    <property type="term" value="F:metal ion binding"/>
    <property type="evidence" value="ECO:0007669"/>
    <property type="project" value="UniProtKB-KW"/>
</dbReference>
<feature type="binding site" evidence="2">
    <location>
        <position position="250"/>
    </location>
    <ligand>
        <name>substrate</name>
    </ligand>
</feature>
<reference evidence="6" key="1">
    <citation type="submission" date="2025-08" db="UniProtKB">
        <authorList>
            <consortium name="RefSeq"/>
        </authorList>
    </citation>
    <scope>IDENTIFICATION</scope>
    <source>
        <tissue evidence="6">Total insect</tissue>
    </source>
</reference>
<feature type="active site" description="Nucleophile" evidence="1">
    <location>
        <position position="57"/>
    </location>
</feature>
<dbReference type="SUPFAM" id="SSF56784">
    <property type="entry name" value="HAD-like"/>
    <property type="match status" value="1"/>
</dbReference>
<keyword evidence="4" id="KW-1133">Transmembrane helix</keyword>
<keyword evidence="5" id="KW-1185">Reference proteome</keyword>
<evidence type="ECO:0000313" key="5">
    <source>
        <dbReference type="Proteomes" id="UP000515158"/>
    </source>
</evidence>